<feature type="transmembrane region" description="Helical" evidence="2">
    <location>
        <begin position="209"/>
        <end position="228"/>
    </location>
</feature>
<protein>
    <submittedName>
        <fullName evidence="4">Uncharacterized protein LOC101848721</fullName>
    </submittedName>
</protein>
<dbReference type="RefSeq" id="XP_005091709.1">
    <property type="nucleotide sequence ID" value="XM_005091652.1"/>
</dbReference>
<reference evidence="4" key="1">
    <citation type="submission" date="2025-08" db="UniProtKB">
        <authorList>
            <consortium name="RefSeq"/>
        </authorList>
    </citation>
    <scope>IDENTIFICATION</scope>
</reference>
<name>A0ABM0JE93_APLCA</name>
<evidence type="ECO:0000313" key="4">
    <source>
        <dbReference type="RefSeq" id="XP_005091709.1"/>
    </source>
</evidence>
<organism evidence="3 4">
    <name type="scientific">Aplysia californica</name>
    <name type="common">California sea hare</name>
    <dbReference type="NCBI Taxonomy" id="6500"/>
    <lineage>
        <taxon>Eukaryota</taxon>
        <taxon>Metazoa</taxon>
        <taxon>Spiralia</taxon>
        <taxon>Lophotrochozoa</taxon>
        <taxon>Mollusca</taxon>
        <taxon>Gastropoda</taxon>
        <taxon>Heterobranchia</taxon>
        <taxon>Euthyneura</taxon>
        <taxon>Tectipleura</taxon>
        <taxon>Aplysiida</taxon>
        <taxon>Aplysioidea</taxon>
        <taxon>Aplysiidae</taxon>
        <taxon>Aplysia</taxon>
    </lineage>
</organism>
<dbReference type="Proteomes" id="UP000694888">
    <property type="component" value="Unplaced"/>
</dbReference>
<accession>A0ABM0JE93</accession>
<keyword evidence="2" id="KW-0812">Transmembrane</keyword>
<dbReference type="GeneID" id="101848721"/>
<proteinExistence type="predicted"/>
<gene>
    <name evidence="4" type="primary">LOC101848721</name>
</gene>
<feature type="transmembrane region" description="Helical" evidence="2">
    <location>
        <begin position="240"/>
        <end position="265"/>
    </location>
</feature>
<sequence length="311" mass="33713">MGVEGLLCQVYGPDVSVAWREFLLSMVLLVIGLLMLAFCIAAQKMEEAAGTNLTIPFSSQQQNQKHVYNYKLEPTEQLSQVLSNRRKPERFGLGPVGDLSISPFTIDPRNILKRPVSGLSSDLDLDITKHIQKSQPTTAAATSPQVRKEPDTLNAPPPSPTIPKLTTTQADEENANTSIGLDLATAAYGLIPPAPSLNTSFIRGNYSSLELASSVWLCALVEVASAVPESVVLNITLSTLVLLFLLYATQINIPSVVTTLLILAMKRYIVDHVVRPYRSIHLPSEVDSDISINSLSDDTESFVTVAGKVQA</sequence>
<feature type="region of interest" description="Disordered" evidence="1">
    <location>
        <begin position="132"/>
        <end position="166"/>
    </location>
</feature>
<keyword evidence="3" id="KW-1185">Reference proteome</keyword>
<feature type="transmembrane region" description="Helical" evidence="2">
    <location>
        <begin position="22"/>
        <end position="42"/>
    </location>
</feature>
<keyword evidence="2" id="KW-0472">Membrane</keyword>
<evidence type="ECO:0000256" key="1">
    <source>
        <dbReference type="SAM" id="MobiDB-lite"/>
    </source>
</evidence>
<feature type="compositionally biased region" description="Polar residues" evidence="1">
    <location>
        <begin position="133"/>
        <end position="145"/>
    </location>
</feature>
<evidence type="ECO:0000256" key="2">
    <source>
        <dbReference type="SAM" id="Phobius"/>
    </source>
</evidence>
<evidence type="ECO:0000313" key="3">
    <source>
        <dbReference type="Proteomes" id="UP000694888"/>
    </source>
</evidence>
<keyword evidence="2" id="KW-1133">Transmembrane helix</keyword>